<dbReference type="Proteomes" id="UP001313282">
    <property type="component" value="Unassembled WGS sequence"/>
</dbReference>
<evidence type="ECO:0000256" key="1">
    <source>
        <dbReference type="SAM" id="MobiDB-lite"/>
    </source>
</evidence>
<sequence>MRGHYFCRVGAFILSISGLAKAQHGSVSYDRVVEYTLTNTQKLEEVGQLLKALYVEGRDRYRVGVLDETLIRDNDIRTWEEQTSTIEENASDYDIVQDPTYTMMSRHLSEFLTTLHQRLKAGEFDWRPEDSDSDEEAKGHLPGEPYVRRPGPPHFDLIGSMHYHIDKVPRLKKLNEEILTTKVIVPADFYKKDLDDRPQVPGNTQNISFLDMLLLLIWDPRDKGDGTPLELVTWIYAIEEGAGELSVYDVAGRYNLYLAVQSLRRVLEGASLRLEDLTKEFFQNVYTKDHYEFAPIWDLTQNMIRFLQFYGETLSVLENLLESLPSLIPAPVRQQN</sequence>
<feature type="signal peptide" evidence="2">
    <location>
        <begin position="1"/>
        <end position="22"/>
    </location>
</feature>
<proteinExistence type="predicted"/>
<keyword evidence="2" id="KW-0732">Signal</keyword>
<name>A0AAN8N3A3_9PEZI</name>
<dbReference type="AlphaFoldDB" id="A0AAN8N3A3"/>
<protein>
    <submittedName>
        <fullName evidence="3">Uncharacterized protein</fullName>
    </submittedName>
</protein>
<gene>
    <name evidence="3" type="ORF">TWF718_006497</name>
</gene>
<evidence type="ECO:0000313" key="3">
    <source>
        <dbReference type="EMBL" id="KAK6348710.1"/>
    </source>
</evidence>
<reference evidence="3 4" key="1">
    <citation type="submission" date="2019-10" db="EMBL/GenBank/DDBJ databases">
        <authorList>
            <person name="Palmer J.M."/>
        </authorList>
    </citation>
    <scope>NUCLEOTIDE SEQUENCE [LARGE SCALE GENOMIC DNA]</scope>
    <source>
        <strain evidence="3 4">TWF718</strain>
    </source>
</reference>
<feature type="compositionally biased region" description="Basic and acidic residues" evidence="1">
    <location>
        <begin position="126"/>
        <end position="141"/>
    </location>
</feature>
<feature type="chain" id="PRO_5042962180" evidence="2">
    <location>
        <begin position="23"/>
        <end position="336"/>
    </location>
</feature>
<accession>A0AAN8N3A3</accession>
<keyword evidence="4" id="KW-1185">Reference proteome</keyword>
<comment type="caution">
    <text evidence="3">The sequence shown here is derived from an EMBL/GenBank/DDBJ whole genome shotgun (WGS) entry which is preliminary data.</text>
</comment>
<feature type="region of interest" description="Disordered" evidence="1">
    <location>
        <begin position="126"/>
        <end position="150"/>
    </location>
</feature>
<evidence type="ECO:0000313" key="4">
    <source>
        <dbReference type="Proteomes" id="UP001313282"/>
    </source>
</evidence>
<organism evidence="3 4">
    <name type="scientific">Orbilia javanica</name>
    <dbReference type="NCBI Taxonomy" id="47235"/>
    <lineage>
        <taxon>Eukaryota</taxon>
        <taxon>Fungi</taxon>
        <taxon>Dikarya</taxon>
        <taxon>Ascomycota</taxon>
        <taxon>Pezizomycotina</taxon>
        <taxon>Orbiliomycetes</taxon>
        <taxon>Orbiliales</taxon>
        <taxon>Orbiliaceae</taxon>
        <taxon>Orbilia</taxon>
    </lineage>
</organism>
<dbReference type="EMBL" id="JAVHNR010000003">
    <property type="protein sequence ID" value="KAK6348710.1"/>
    <property type="molecule type" value="Genomic_DNA"/>
</dbReference>
<evidence type="ECO:0000256" key="2">
    <source>
        <dbReference type="SAM" id="SignalP"/>
    </source>
</evidence>